<accession>A0AA44WCD2</accession>
<proteinExistence type="predicted"/>
<gene>
    <name evidence="2" type="ORF">BJF96_g7604</name>
</gene>
<dbReference type="AlphaFoldDB" id="A0AA44WCD2"/>
<feature type="compositionally biased region" description="Pro residues" evidence="1">
    <location>
        <begin position="113"/>
        <end position="129"/>
    </location>
</feature>
<feature type="region of interest" description="Disordered" evidence="1">
    <location>
        <begin position="108"/>
        <end position="150"/>
    </location>
</feature>
<organism evidence="2 3">
    <name type="scientific">Verticillium dahliae</name>
    <name type="common">Verticillium wilt</name>
    <dbReference type="NCBI Taxonomy" id="27337"/>
    <lineage>
        <taxon>Eukaryota</taxon>
        <taxon>Fungi</taxon>
        <taxon>Dikarya</taxon>
        <taxon>Ascomycota</taxon>
        <taxon>Pezizomycotina</taxon>
        <taxon>Sordariomycetes</taxon>
        <taxon>Hypocreomycetidae</taxon>
        <taxon>Glomerellales</taxon>
        <taxon>Plectosphaerellaceae</taxon>
        <taxon>Verticillium</taxon>
    </lineage>
</organism>
<evidence type="ECO:0000313" key="3">
    <source>
        <dbReference type="Proteomes" id="UP000236305"/>
    </source>
</evidence>
<reference evidence="2 3" key="1">
    <citation type="submission" date="2017-12" db="EMBL/GenBank/DDBJ databases">
        <title>Comparative genomics yields insights into virulence evolution of Verticillium dahliae.</title>
        <authorList>
            <person name="Fan R."/>
            <person name="Armitage A.D."/>
            <person name="Cascant-Lopez E."/>
            <person name="Sobczyk M."/>
            <person name="Cockerton H.M."/>
            <person name="Harrison R.J."/>
        </authorList>
    </citation>
    <scope>NUCLEOTIDE SEQUENCE [LARGE SCALE GENOMIC DNA]</scope>
    <source>
        <strain evidence="2 3">12008</strain>
    </source>
</reference>
<evidence type="ECO:0000313" key="2">
    <source>
        <dbReference type="EMBL" id="PNH29039.1"/>
    </source>
</evidence>
<dbReference type="PANTHER" id="PTHR39398:SF1">
    <property type="entry name" value="CSN8_PSMD8_EIF3K DOMAIN-CONTAINING PROTEIN"/>
    <property type="match status" value="1"/>
</dbReference>
<feature type="region of interest" description="Disordered" evidence="1">
    <location>
        <begin position="1"/>
        <end position="52"/>
    </location>
</feature>
<dbReference type="PANTHER" id="PTHR39398">
    <property type="entry name" value="YALI0F14311P"/>
    <property type="match status" value="1"/>
</dbReference>
<evidence type="ECO:0008006" key="4">
    <source>
        <dbReference type="Google" id="ProtNLM"/>
    </source>
</evidence>
<dbReference type="EMBL" id="MPSH01000029">
    <property type="protein sequence ID" value="PNH29039.1"/>
    <property type="molecule type" value="Genomic_DNA"/>
</dbReference>
<evidence type="ECO:0000256" key="1">
    <source>
        <dbReference type="SAM" id="MobiDB-lite"/>
    </source>
</evidence>
<comment type="caution">
    <text evidence="2">The sequence shown here is derived from an EMBL/GenBank/DDBJ whole genome shotgun (WGS) entry which is preliminary data.</text>
</comment>
<dbReference type="Proteomes" id="UP000236305">
    <property type="component" value="Unassembled WGS sequence"/>
</dbReference>
<protein>
    <recommendedName>
        <fullName evidence="4">CSN8/PSMD8/EIF3K domain-containing protein</fullName>
    </recommendedName>
</protein>
<sequence>MNNSSEGAPFPTSPAVDIKHDLHGQPQRLNLTVMRPNRGRGSSGPWGRLKPVDQDALDSIGLPSKGDTRLLDFKAQERYYKKIVERYMTFCSDAGERDELLRRFASLELQTPSPTPASTPTPTPTPTPRRIPTTPTSSAPPTPNMPDTKGLSDVMMALRKLREGIVASKRADEFAVQAYLFNIRLSILVKHPESYHPAILHLLRFVHPLQPLSGLELHEVLAYLVLDTACRRSDLAEAYALRRRHRLKDGKVDAILGALAHDNYVVFRKVKRSVDGHKARLIEFAEPAMRTHALKCFGRTYLSVERAFLERCTDAEWKVLTAQEGVGWELDGDKVVIRKVKGR</sequence>
<name>A0AA44WCD2_VERDA</name>